<reference evidence="2 3" key="1">
    <citation type="submission" date="2016-10" db="EMBL/GenBank/DDBJ databases">
        <title>Reductive evolution of mitochondrial metabolism and differential evolution of invasion-related proteins in Cryptosporidium.</title>
        <authorList>
            <person name="Liu S."/>
            <person name="Roellig D.M."/>
            <person name="Guo Y."/>
            <person name="Li N."/>
            <person name="Frace M.A."/>
            <person name="Tang K."/>
            <person name="Zhang L."/>
            <person name="Feng Y."/>
            <person name="Xiao L."/>
        </authorList>
    </citation>
    <scope>NUCLEOTIDE SEQUENCE [LARGE SCALE GENOMIC DNA]</scope>
    <source>
        <strain evidence="2">39726</strain>
    </source>
</reference>
<evidence type="ECO:0000256" key="1">
    <source>
        <dbReference type="SAM" id="MobiDB-lite"/>
    </source>
</evidence>
<dbReference type="GeneID" id="39976834"/>
<comment type="caution">
    <text evidence="2">The sequence shown here is derived from an EMBL/GenBank/DDBJ whole genome shotgun (WGS) entry which is preliminary data.</text>
</comment>
<organism evidence="2 3">
    <name type="scientific">Cryptosporidium ubiquitum</name>
    <dbReference type="NCBI Taxonomy" id="857276"/>
    <lineage>
        <taxon>Eukaryota</taxon>
        <taxon>Sar</taxon>
        <taxon>Alveolata</taxon>
        <taxon>Apicomplexa</taxon>
        <taxon>Conoidasida</taxon>
        <taxon>Coccidia</taxon>
        <taxon>Eucoccidiorida</taxon>
        <taxon>Eimeriorina</taxon>
        <taxon>Cryptosporidiidae</taxon>
        <taxon>Cryptosporidium</taxon>
    </lineage>
</organism>
<feature type="compositionally biased region" description="Basic and acidic residues" evidence="1">
    <location>
        <begin position="430"/>
        <end position="455"/>
    </location>
</feature>
<protein>
    <submittedName>
        <fullName evidence="2">Uncharacterized protein</fullName>
    </submittedName>
</protein>
<dbReference type="RefSeq" id="XP_028875634.1">
    <property type="nucleotide sequence ID" value="XM_029017055.1"/>
</dbReference>
<dbReference type="AlphaFoldDB" id="A0A1J4MJT1"/>
<gene>
    <name evidence="2" type="ORF">cubi_00041</name>
</gene>
<name>A0A1J4MJT1_9CRYT</name>
<feature type="region of interest" description="Disordered" evidence="1">
    <location>
        <begin position="354"/>
        <end position="379"/>
    </location>
</feature>
<feature type="compositionally biased region" description="Polar residues" evidence="1">
    <location>
        <begin position="355"/>
        <end position="379"/>
    </location>
</feature>
<proteinExistence type="predicted"/>
<dbReference type="EMBL" id="LRBP01000009">
    <property type="protein sequence ID" value="OII74488.1"/>
    <property type="molecule type" value="Genomic_DNA"/>
</dbReference>
<evidence type="ECO:0000313" key="2">
    <source>
        <dbReference type="EMBL" id="OII74488.1"/>
    </source>
</evidence>
<sequence length="572" mass="64893">MVSCFGKRRISPNKSSLSEINVYPPPIKIQKSLVIPGFIREGRQLSRTLSLYLDVEDSISASNSESSLENRLEKSSTKNDLLKEDLSFKNYYQYLDLDYDNHQNPDPYTDRNLDPENEFDSALKYKKSNSNNYNKNPRNETVQAFNRKSAIAKAGNNIIVNPVNIKPREIKKVNNNQNKVDLSDNLIKSTNSFKESKEDATSSDYNFKDLYFNDYSASNDYIEKYVTGKKNMGGLDNDLKDKNIYSVINEPVSANKGKLISNKHTPITQTKNNNLPGGRKRLFSAPNEPIIHTEQSLNERLENKQVTKKTENRHRSPSLRILAQSVINLMKKRGSKGLDEGKEVKSVNEMLKNMEIQSSDSSEATLSRSPNSTVGSNSPSVIYQEFNSASELIQKLGSDSKKQVSFEMDLKKSDKKRSSKVSKKFSNLFGRKEPSKSKSKIEFTKKLSDSKRDYPNNDNDVGNYNSNTKNNIIFSEDGISNTNHGEFKQIEEFSVPINLIKSGSSETLDSNFSLDQRVARTYDMQILTYDQTPIPIPNLPRGRKLQSLENLENCYLIVSPNIPNILSSCYCR</sequence>
<dbReference type="OrthoDB" id="343746at2759"/>
<dbReference type="VEuPathDB" id="CryptoDB:cubi_00041"/>
<keyword evidence="3" id="KW-1185">Reference proteome</keyword>
<feature type="compositionally biased region" description="Basic residues" evidence="1">
    <location>
        <begin position="413"/>
        <end position="423"/>
    </location>
</feature>
<feature type="compositionally biased region" description="Low complexity" evidence="1">
    <location>
        <begin position="456"/>
        <end position="465"/>
    </location>
</feature>
<evidence type="ECO:0000313" key="3">
    <source>
        <dbReference type="Proteomes" id="UP000186176"/>
    </source>
</evidence>
<feature type="region of interest" description="Disordered" evidence="1">
    <location>
        <begin position="408"/>
        <end position="465"/>
    </location>
</feature>
<dbReference type="Proteomes" id="UP000186176">
    <property type="component" value="Unassembled WGS sequence"/>
</dbReference>
<accession>A0A1J4MJT1</accession>